<dbReference type="RefSeq" id="WP_098061362.1">
    <property type="nucleotide sequence ID" value="NZ_PDEP01000003.1"/>
</dbReference>
<dbReference type="EMBL" id="PDEP01000003">
    <property type="protein sequence ID" value="PEN08323.1"/>
    <property type="molecule type" value="Genomic_DNA"/>
</dbReference>
<dbReference type="Proteomes" id="UP000221024">
    <property type="component" value="Unassembled WGS sequence"/>
</dbReference>
<accession>A0A2H3NZ78</accession>
<evidence type="ECO:0000313" key="1">
    <source>
        <dbReference type="EMBL" id="PEN08323.1"/>
    </source>
</evidence>
<evidence type="ECO:0008006" key="3">
    <source>
        <dbReference type="Google" id="ProtNLM"/>
    </source>
</evidence>
<organism evidence="1 2">
    <name type="scientific">Longimonas halophila</name>
    <dbReference type="NCBI Taxonomy" id="1469170"/>
    <lineage>
        <taxon>Bacteria</taxon>
        <taxon>Pseudomonadati</taxon>
        <taxon>Rhodothermota</taxon>
        <taxon>Rhodothermia</taxon>
        <taxon>Rhodothermales</taxon>
        <taxon>Salisaetaceae</taxon>
        <taxon>Longimonas</taxon>
    </lineage>
</organism>
<gene>
    <name evidence="1" type="ORF">CRI93_04200</name>
</gene>
<protein>
    <recommendedName>
        <fullName evidence="3">DUF4359 domain-containing protein</fullName>
    </recommendedName>
</protein>
<sequence>MRISTLFLLVLVGLLVYTNPGIEAFEAHVEDEAATLIRNEVGSDSWLGDALGSVAGTALANRADEYTMRTNYFVASVYTIDIDGDEQPDLKWLGIADRFVQLEAKE</sequence>
<proteinExistence type="predicted"/>
<evidence type="ECO:0000313" key="2">
    <source>
        <dbReference type="Proteomes" id="UP000221024"/>
    </source>
</evidence>
<name>A0A2H3NZ78_9BACT</name>
<comment type="caution">
    <text evidence="1">The sequence shown here is derived from an EMBL/GenBank/DDBJ whole genome shotgun (WGS) entry which is preliminary data.</text>
</comment>
<dbReference type="AlphaFoldDB" id="A0A2H3NZ78"/>
<dbReference type="OrthoDB" id="1496080at2"/>
<reference evidence="1 2" key="1">
    <citation type="submission" date="2017-10" db="EMBL/GenBank/DDBJ databases">
        <title>Draft genome of Longimonas halophila.</title>
        <authorList>
            <person name="Goh K.M."/>
            <person name="Shamsir M.S."/>
            <person name="Lim S.W."/>
        </authorList>
    </citation>
    <scope>NUCLEOTIDE SEQUENCE [LARGE SCALE GENOMIC DNA]</scope>
    <source>
        <strain evidence="1 2">KCTC 42399</strain>
    </source>
</reference>
<keyword evidence="2" id="KW-1185">Reference proteome</keyword>